<evidence type="ECO:0000256" key="1">
    <source>
        <dbReference type="SAM" id="MobiDB-lite"/>
    </source>
</evidence>
<keyword evidence="3" id="KW-1185">Reference proteome</keyword>
<sequence>MGKSSGEDDDHPLTPEEAAAEVAFLLQAGKRRGLHVTIAPRPAPAVTDQTMIHVSTPPREVEAPRPQQV</sequence>
<dbReference type="PaxDb" id="4113-PGSC0003DMT400096734"/>
<organism evidence="2 3">
    <name type="scientific">Solanum tuberosum</name>
    <name type="common">Potato</name>
    <dbReference type="NCBI Taxonomy" id="4113"/>
    <lineage>
        <taxon>Eukaryota</taxon>
        <taxon>Viridiplantae</taxon>
        <taxon>Streptophyta</taxon>
        <taxon>Embryophyta</taxon>
        <taxon>Tracheophyta</taxon>
        <taxon>Spermatophyta</taxon>
        <taxon>Magnoliopsida</taxon>
        <taxon>eudicotyledons</taxon>
        <taxon>Gunneridae</taxon>
        <taxon>Pentapetalae</taxon>
        <taxon>asterids</taxon>
        <taxon>lamiids</taxon>
        <taxon>Solanales</taxon>
        <taxon>Solanaceae</taxon>
        <taxon>Solanoideae</taxon>
        <taxon>Solaneae</taxon>
        <taxon>Solanum</taxon>
    </lineage>
</organism>
<evidence type="ECO:0000313" key="2">
    <source>
        <dbReference type="EnsemblPlants" id="PGSC0003DMT400096734"/>
    </source>
</evidence>
<protein>
    <submittedName>
        <fullName evidence="2">Uncharacterized protein</fullName>
    </submittedName>
</protein>
<dbReference type="HOGENOM" id="CLU_2780787_0_0_1"/>
<accession>M1DZ45</accession>
<reference evidence="3" key="1">
    <citation type="journal article" date="2011" name="Nature">
        <title>Genome sequence and analysis of the tuber crop potato.</title>
        <authorList>
            <consortium name="The Potato Genome Sequencing Consortium"/>
        </authorList>
    </citation>
    <scope>NUCLEOTIDE SEQUENCE [LARGE SCALE GENOMIC DNA]</scope>
    <source>
        <strain evidence="3">cv. DM1-3 516 R44</strain>
    </source>
</reference>
<dbReference type="AlphaFoldDB" id="M1DZ45"/>
<feature type="region of interest" description="Disordered" evidence="1">
    <location>
        <begin position="47"/>
        <end position="69"/>
    </location>
</feature>
<dbReference type="Gramene" id="PGSC0003DMT400096734">
    <property type="protein sequence ID" value="PGSC0003DMT400096734"/>
    <property type="gene ID" value="PGSC0003DMG400046305"/>
</dbReference>
<proteinExistence type="predicted"/>
<evidence type="ECO:0000313" key="3">
    <source>
        <dbReference type="Proteomes" id="UP000011115"/>
    </source>
</evidence>
<name>M1DZ45_SOLTU</name>
<reference evidence="2" key="2">
    <citation type="submission" date="2015-06" db="UniProtKB">
        <authorList>
            <consortium name="EnsemblPlants"/>
        </authorList>
    </citation>
    <scope>IDENTIFICATION</scope>
    <source>
        <strain evidence="2">DM1-3 516 R44</strain>
    </source>
</reference>
<dbReference type="EnsemblPlants" id="PGSC0003DMT400096734">
    <property type="protein sequence ID" value="PGSC0003DMT400096734"/>
    <property type="gene ID" value="PGSC0003DMG400046305"/>
</dbReference>
<dbReference type="InParanoid" id="M1DZ45"/>
<dbReference type="Proteomes" id="UP000011115">
    <property type="component" value="Unassembled WGS sequence"/>
</dbReference>